<gene>
    <name evidence="7" type="ordered locus">Hhal_1946</name>
</gene>
<evidence type="ECO:0000313" key="7">
    <source>
        <dbReference type="EMBL" id="ABM62710.1"/>
    </source>
</evidence>
<evidence type="ECO:0000256" key="2">
    <source>
        <dbReference type="ARBA" id="ARBA00022723"/>
    </source>
</evidence>
<accession>A1WYE8</accession>
<dbReference type="InterPro" id="IPR050597">
    <property type="entry name" value="Cytochrome_c_Oxidase_Subunit"/>
</dbReference>
<dbReference type="OrthoDB" id="188778at2"/>
<keyword evidence="2 4" id="KW-0479">Metal-binding</keyword>
<reference evidence="8" key="1">
    <citation type="submission" date="2006-12" db="EMBL/GenBank/DDBJ databases">
        <title>Complete sequence of Halorhodospira halophila SL1.</title>
        <authorList>
            <consortium name="US DOE Joint Genome Institute"/>
            <person name="Copeland A."/>
            <person name="Lucas S."/>
            <person name="Lapidus A."/>
            <person name="Barry K."/>
            <person name="Detter J.C."/>
            <person name="Glavina del Rio T."/>
            <person name="Hammon N."/>
            <person name="Israni S."/>
            <person name="Dalin E."/>
            <person name="Tice H."/>
            <person name="Pitluck S."/>
            <person name="Saunders E."/>
            <person name="Brettin T."/>
            <person name="Bruce D."/>
            <person name="Han C."/>
            <person name="Tapia R."/>
            <person name="Schmutz J."/>
            <person name="Larimer F."/>
            <person name="Land M."/>
            <person name="Hauser L."/>
            <person name="Kyrpides N."/>
            <person name="Mikhailova N."/>
            <person name="Hoff W."/>
            <person name="Richardson P."/>
        </authorList>
    </citation>
    <scope>NUCLEOTIDE SEQUENCE [LARGE SCALE GENOMIC DNA]</scope>
    <source>
        <strain evidence="8">DSM 244 / SL1</strain>
    </source>
</reference>
<feature type="signal peptide" evidence="5">
    <location>
        <begin position="1"/>
        <end position="27"/>
    </location>
</feature>
<reference evidence="7 8" key="2">
    <citation type="journal article" date="2013" name="Stand. Genomic Sci.">
        <title>Complete genome sequence of Halorhodospira halophila SL1.</title>
        <authorList>
            <person name="Challacombe J.F."/>
            <person name="Majid S."/>
            <person name="Deole R."/>
            <person name="Brettin T.S."/>
            <person name="Bruce D."/>
            <person name="Delano S.F."/>
            <person name="Detter J.C."/>
            <person name="Gleasner C.D."/>
            <person name="Han C.S."/>
            <person name="Misra M."/>
            <person name="Reitenga K.G."/>
            <person name="Mikhailova N."/>
            <person name="Woyke T."/>
            <person name="Pitluck S."/>
            <person name="Nolan M."/>
            <person name="Land M.L."/>
            <person name="Saunders E."/>
            <person name="Tapia R."/>
            <person name="Lapidus A."/>
            <person name="Ivanova N."/>
            <person name="Hoff W.D."/>
        </authorList>
    </citation>
    <scope>NUCLEOTIDE SEQUENCE [LARGE SCALE GENOMIC DNA]</scope>
    <source>
        <strain evidence="8">DSM 244 / SL1</strain>
    </source>
</reference>
<dbReference type="EMBL" id="CP000544">
    <property type="protein sequence ID" value="ABM62710.1"/>
    <property type="molecule type" value="Genomic_DNA"/>
</dbReference>
<protein>
    <submittedName>
        <fullName evidence="7">Cytochrome c, class I</fullName>
    </submittedName>
</protein>
<dbReference type="GO" id="GO:0009055">
    <property type="term" value="F:electron transfer activity"/>
    <property type="evidence" value="ECO:0007669"/>
    <property type="project" value="InterPro"/>
</dbReference>
<evidence type="ECO:0000256" key="5">
    <source>
        <dbReference type="SAM" id="SignalP"/>
    </source>
</evidence>
<evidence type="ECO:0000313" key="8">
    <source>
        <dbReference type="Proteomes" id="UP000000647"/>
    </source>
</evidence>
<name>A1WYE8_HALHL</name>
<keyword evidence="5" id="KW-0732">Signal</keyword>
<keyword evidence="8" id="KW-1185">Reference proteome</keyword>
<proteinExistence type="predicted"/>
<evidence type="ECO:0000256" key="1">
    <source>
        <dbReference type="ARBA" id="ARBA00022617"/>
    </source>
</evidence>
<dbReference type="PROSITE" id="PS51007">
    <property type="entry name" value="CYTC"/>
    <property type="match status" value="1"/>
</dbReference>
<feature type="chain" id="PRO_5002640913" evidence="5">
    <location>
        <begin position="28"/>
        <end position="108"/>
    </location>
</feature>
<dbReference type="GO" id="GO:0020037">
    <property type="term" value="F:heme binding"/>
    <property type="evidence" value="ECO:0007669"/>
    <property type="project" value="InterPro"/>
</dbReference>
<evidence type="ECO:0000259" key="6">
    <source>
        <dbReference type="PROSITE" id="PS51007"/>
    </source>
</evidence>
<dbReference type="InterPro" id="IPR009056">
    <property type="entry name" value="Cyt_c-like_dom"/>
</dbReference>
<dbReference type="eggNOG" id="COG2863">
    <property type="taxonomic scope" value="Bacteria"/>
</dbReference>
<feature type="domain" description="Cytochrome c" evidence="6">
    <location>
        <begin position="30"/>
        <end position="107"/>
    </location>
</feature>
<dbReference type="GO" id="GO:0046872">
    <property type="term" value="F:metal ion binding"/>
    <property type="evidence" value="ECO:0007669"/>
    <property type="project" value="UniProtKB-KW"/>
</dbReference>
<dbReference type="KEGG" id="hha:Hhal_1946"/>
<sequence>MQQSSRRALLSGATLFGLLFGGGAATAGDGGISEGEMIANSCLACHGPGGQGAESMPPLAGWDEEALVEVMRDFREGRGDPTVMDRHATGYTDEQLRAVAAYLAAMDQ</sequence>
<dbReference type="STRING" id="349124.Hhal_1946"/>
<dbReference type="InterPro" id="IPR006311">
    <property type="entry name" value="TAT_signal"/>
</dbReference>
<dbReference type="AlphaFoldDB" id="A1WYE8"/>
<evidence type="ECO:0000256" key="4">
    <source>
        <dbReference type="PROSITE-ProRule" id="PRU00433"/>
    </source>
</evidence>
<dbReference type="PANTHER" id="PTHR33751">
    <property type="entry name" value="CBB3-TYPE CYTOCHROME C OXIDASE SUBUNIT FIXP"/>
    <property type="match status" value="1"/>
</dbReference>
<dbReference type="PANTHER" id="PTHR33751:SF1">
    <property type="entry name" value="CBB3-TYPE CYTOCHROME C OXIDASE SUBUNIT FIXP"/>
    <property type="match status" value="1"/>
</dbReference>
<dbReference type="Pfam" id="PF13442">
    <property type="entry name" value="Cytochrome_CBB3"/>
    <property type="match status" value="1"/>
</dbReference>
<dbReference type="RefSeq" id="WP_011814732.1">
    <property type="nucleotide sequence ID" value="NC_008789.1"/>
</dbReference>
<dbReference type="PROSITE" id="PS51318">
    <property type="entry name" value="TAT"/>
    <property type="match status" value="1"/>
</dbReference>
<dbReference type="Proteomes" id="UP000000647">
    <property type="component" value="Chromosome"/>
</dbReference>
<dbReference type="Gene3D" id="1.10.760.10">
    <property type="entry name" value="Cytochrome c-like domain"/>
    <property type="match status" value="1"/>
</dbReference>
<dbReference type="InterPro" id="IPR036909">
    <property type="entry name" value="Cyt_c-like_dom_sf"/>
</dbReference>
<keyword evidence="3 4" id="KW-0408">Iron</keyword>
<keyword evidence="1 4" id="KW-0349">Heme</keyword>
<evidence type="ECO:0000256" key="3">
    <source>
        <dbReference type="ARBA" id="ARBA00023004"/>
    </source>
</evidence>
<dbReference type="SUPFAM" id="SSF46626">
    <property type="entry name" value="Cytochrome c"/>
    <property type="match status" value="1"/>
</dbReference>
<dbReference type="HOGENOM" id="CLU_128253_1_0_6"/>
<organism evidence="7 8">
    <name type="scientific">Halorhodospira halophila (strain DSM 244 / SL1)</name>
    <name type="common">Ectothiorhodospira halophila (strain DSM 244 / SL1)</name>
    <dbReference type="NCBI Taxonomy" id="349124"/>
    <lineage>
        <taxon>Bacteria</taxon>
        <taxon>Pseudomonadati</taxon>
        <taxon>Pseudomonadota</taxon>
        <taxon>Gammaproteobacteria</taxon>
        <taxon>Chromatiales</taxon>
        <taxon>Ectothiorhodospiraceae</taxon>
        <taxon>Halorhodospira</taxon>
    </lineage>
</organism>